<evidence type="ECO:0000313" key="3">
    <source>
        <dbReference type="Proteomes" id="UP000230776"/>
    </source>
</evidence>
<comment type="caution">
    <text evidence="2">The sequence shown here is derived from an EMBL/GenBank/DDBJ whole genome shotgun (WGS) entry which is preliminary data.</text>
</comment>
<dbReference type="EMBL" id="PFAG01000014">
    <property type="protein sequence ID" value="PIR98493.1"/>
    <property type="molecule type" value="Genomic_DNA"/>
</dbReference>
<feature type="region of interest" description="Disordered" evidence="1">
    <location>
        <begin position="28"/>
        <end position="51"/>
    </location>
</feature>
<reference evidence="3" key="1">
    <citation type="submission" date="2017-09" db="EMBL/GenBank/DDBJ databases">
        <title>Depth-based differentiation of microbial function through sediment-hosted aquifers and enrichment of novel symbionts in the deep terrestrial subsurface.</title>
        <authorList>
            <person name="Probst A.J."/>
            <person name="Ladd B."/>
            <person name="Jarett J.K."/>
            <person name="Geller-Mcgrath D.E."/>
            <person name="Sieber C.M.K."/>
            <person name="Emerson J.B."/>
            <person name="Anantharaman K."/>
            <person name="Thomas B.C."/>
            <person name="Malmstrom R."/>
            <person name="Stieglmeier M."/>
            <person name="Klingl A."/>
            <person name="Woyke T."/>
            <person name="Ryan C.M."/>
            <person name="Banfield J.F."/>
        </authorList>
    </citation>
    <scope>NUCLEOTIDE SEQUENCE [LARGE SCALE GENOMIC DNA]</scope>
</reference>
<organism evidence="2 3">
    <name type="scientific">Candidatus Colwellbacteria bacterium CG10_big_fil_rev_8_21_14_0_10_41_28</name>
    <dbReference type="NCBI Taxonomy" id="1974539"/>
    <lineage>
        <taxon>Bacteria</taxon>
        <taxon>Candidatus Colwelliibacteriota</taxon>
    </lineage>
</organism>
<gene>
    <name evidence="2" type="ORF">COT88_01560</name>
</gene>
<evidence type="ECO:0000256" key="1">
    <source>
        <dbReference type="SAM" id="MobiDB-lite"/>
    </source>
</evidence>
<protein>
    <submittedName>
        <fullName evidence="2">Uncharacterized protein</fullName>
    </submittedName>
</protein>
<evidence type="ECO:0000313" key="2">
    <source>
        <dbReference type="EMBL" id="PIR98493.1"/>
    </source>
</evidence>
<name>A0A2H0VHD6_9BACT</name>
<sequence>MAHSLWSPATDPLVEVCDGNYCQEQSQPSRIRGRWSGRQSEEHQTPPIVLDMGLPTPHLNLKIQLINTLVKKKKWMI</sequence>
<accession>A0A2H0VHD6</accession>
<proteinExistence type="predicted"/>
<dbReference type="AlphaFoldDB" id="A0A2H0VHD6"/>
<dbReference type="Proteomes" id="UP000230776">
    <property type="component" value="Unassembled WGS sequence"/>
</dbReference>